<keyword evidence="3" id="KW-1133">Transmembrane helix</keyword>
<evidence type="ECO:0000313" key="4">
    <source>
        <dbReference type="EMBL" id="MCX5619818.1"/>
    </source>
</evidence>
<keyword evidence="3" id="KW-0812">Transmembrane</keyword>
<dbReference type="InterPro" id="IPR012683">
    <property type="entry name" value="CHP02302_TM"/>
</dbReference>
<evidence type="ECO:0000256" key="3">
    <source>
        <dbReference type="SAM" id="Phobius"/>
    </source>
</evidence>
<keyword evidence="1" id="KW-0175">Coiled coil</keyword>
<sequence length="887" mass="98638">MKAQLLPPQFARLKRKAARRLQVERVWHYLRWLVLLIGLWGCAACLHLPQSLPDYLHFVLELALFGSVIGWASYALYHSPPPSLEDIDQCIARDGGLNFRPLEALTDRPALIKTASQEQKHQAGQLWALHHQQLLDSLRTLRLRPPRFFHHWAERLTALCLLIGLISLASVAGPHLGLRLKAGFLPGHDDDSVPLPTLQGWVNLPHYAPGAPLFLTPHMPPLTLPEGAVVHILVGGATTRPSLRGQKHIHYNHLPTGEWQIETALIKSHTLTLSYRGRVMGHWSVQISHDTPPDIRWDGKAGPKTSDDWHTHIPWSVAQPHGVTALEVRFYPIIPPSHTPNKAHEIRSPLPLKPHTRKAHETTSLDLSDNPFAGLKVVGRLCATSSSNKQACSPPQTFRLGHRPFHNPVSRALLALRLRLASGQDDPTQTAHALGLLTSLSLPSDVALPLIWLRQRIIAGLPSEHINEQLWFNALYEEDREQTGEVIAASMLHVRALQNAVRLHLLALAQQPSPPPPHEQDALHDELNRLKEALGQHLAFIFQKANRNGLVMPMPDGKGMPWVRLAEHVQAEALAGHIPQALEHLKAMLEPAEQMRQATLPDMQALAASMQAQAEARNQRMALRELIRQETELLNHAQKRLAAEQPTSSVMESHKDVSQMSTAELLSQLGMASHEGTGPATTPLDPTALLSHAEGRQQDHATQYALRHLTHILNKRGEALTKKKMPNLVKAEADMGPVLHNLANREDEVSVRTIQTVLEDLSQARHDMKKNQAAAQQTSKGHLGFIPPPSASSTEDPNGSAGVSPEDDPNGGQDNDEPEDEKQPKNQDPLGRKMDDSSDSDAHIPDHDTNRAHDIERELQRRASDRTRPQSELDYLNRLLAPLRQSH</sequence>
<feature type="transmembrane region" description="Helical" evidence="3">
    <location>
        <begin position="55"/>
        <end position="77"/>
    </location>
</feature>
<dbReference type="Proteomes" id="UP001165575">
    <property type="component" value="Unassembled WGS sequence"/>
</dbReference>
<comment type="caution">
    <text evidence="4">The sequence shown here is derived from an EMBL/GenBank/DDBJ whole genome shotgun (WGS) entry which is preliminary data.</text>
</comment>
<keyword evidence="3" id="KW-0472">Membrane</keyword>
<gene>
    <name evidence="4" type="ORF">NQF89_05185</name>
</gene>
<feature type="compositionally biased region" description="Acidic residues" evidence="2">
    <location>
        <begin position="805"/>
        <end position="820"/>
    </location>
</feature>
<evidence type="ECO:0000313" key="5">
    <source>
        <dbReference type="Proteomes" id="UP001165575"/>
    </source>
</evidence>
<feature type="transmembrane region" description="Helical" evidence="3">
    <location>
        <begin position="152"/>
        <end position="172"/>
    </location>
</feature>
<evidence type="ECO:0000256" key="2">
    <source>
        <dbReference type="SAM" id="MobiDB-lite"/>
    </source>
</evidence>
<feature type="coiled-coil region" evidence="1">
    <location>
        <begin position="609"/>
        <end position="640"/>
    </location>
</feature>
<dbReference type="RefSeq" id="WP_196424588.1">
    <property type="nucleotide sequence ID" value="NZ_JANIDX010000004.1"/>
</dbReference>
<feature type="transmembrane region" description="Helical" evidence="3">
    <location>
        <begin position="29"/>
        <end position="49"/>
    </location>
</feature>
<evidence type="ECO:0000256" key="1">
    <source>
        <dbReference type="SAM" id="Coils"/>
    </source>
</evidence>
<organism evidence="4 5">
    <name type="scientific">Bombella pollinis</name>
    <dbReference type="NCBI Taxonomy" id="2967337"/>
    <lineage>
        <taxon>Bacteria</taxon>
        <taxon>Pseudomonadati</taxon>
        <taxon>Pseudomonadota</taxon>
        <taxon>Alphaproteobacteria</taxon>
        <taxon>Acetobacterales</taxon>
        <taxon>Acetobacteraceae</taxon>
        <taxon>Bombella</taxon>
    </lineage>
</organism>
<reference evidence="4 5" key="1">
    <citation type="submission" date="2022-07" db="EMBL/GenBank/DDBJ databases">
        <title>Bombella genomes.</title>
        <authorList>
            <person name="Harer L."/>
            <person name="Styblova S."/>
            <person name="Ehrmann M."/>
        </authorList>
    </citation>
    <scope>NUCLEOTIDE SEQUENCE [LARGE SCALE GENOMIC DNA]</scope>
    <source>
        <strain evidence="4 5">TMW 2.2556</strain>
    </source>
</reference>
<protein>
    <submittedName>
        <fullName evidence="4">DUF4175 domain-containing protein</fullName>
    </submittedName>
</protein>
<accession>A0ABT3WMD8</accession>
<keyword evidence="5" id="KW-1185">Reference proteome</keyword>
<dbReference type="Pfam" id="PF13779">
    <property type="entry name" value="DUF4175"/>
    <property type="match status" value="1"/>
</dbReference>
<dbReference type="EMBL" id="JANIDX010000004">
    <property type="protein sequence ID" value="MCX5619818.1"/>
    <property type="molecule type" value="Genomic_DNA"/>
</dbReference>
<name>A0ABT3WMD8_9PROT</name>
<proteinExistence type="predicted"/>
<feature type="region of interest" description="Disordered" evidence="2">
    <location>
        <begin position="766"/>
        <end position="874"/>
    </location>
</feature>
<feature type="compositionally biased region" description="Basic and acidic residues" evidence="2">
    <location>
        <begin position="821"/>
        <end position="871"/>
    </location>
</feature>